<dbReference type="InterPro" id="IPR015876">
    <property type="entry name" value="Acyl-CoA_DS"/>
</dbReference>
<dbReference type="PROSITE" id="PS00476">
    <property type="entry name" value="FATTY_ACID_DESATUR_1"/>
    <property type="match status" value="1"/>
</dbReference>
<comment type="catalytic activity">
    <reaction evidence="16">
        <text>octadecanoyl-CoA + 2 Fe(II)-[cytochrome b5] + O2 + 2 H(+) = (9Z)-octadecenoyl-CoA + 2 Fe(III)-[cytochrome b5] + 2 H2O</text>
        <dbReference type="Rhea" id="RHEA:19721"/>
        <dbReference type="Rhea" id="RHEA-COMP:10438"/>
        <dbReference type="Rhea" id="RHEA-COMP:10439"/>
        <dbReference type="ChEBI" id="CHEBI:15377"/>
        <dbReference type="ChEBI" id="CHEBI:15378"/>
        <dbReference type="ChEBI" id="CHEBI:15379"/>
        <dbReference type="ChEBI" id="CHEBI:29033"/>
        <dbReference type="ChEBI" id="CHEBI:29034"/>
        <dbReference type="ChEBI" id="CHEBI:57387"/>
        <dbReference type="ChEBI" id="CHEBI:57394"/>
        <dbReference type="EC" id="1.14.19.1"/>
    </reaction>
</comment>
<evidence type="ECO:0000256" key="6">
    <source>
        <dbReference type="ARBA" id="ARBA00022692"/>
    </source>
</evidence>
<dbReference type="InterPro" id="IPR001522">
    <property type="entry name" value="FADS-1_CS"/>
</dbReference>
<dbReference type="EC" id="1.14.19.1" evidence="4"/>
<evidence type="ECO:0000256" key="11">
    <source>
        <dbReference type="ARBA" id="ARBA00023002"/>
    </source>
</evidence>
<proteinExistence type="inferred from homology"/>
<evidence type="ECO:0000256" key="3">
    <source>
        <dbReference type="ARBA" id="ARBA00009295"/>
    </source>
</evidence>
<keyword evidence="12" id="KW-0408">Iron</keyword>
<dbReference type="EMBL" id="JAHUTJ010008717">
    <property type="protein sequence ID" value="MED6267114.1"/>
    <property type="molecule type" value="Genomic_DNA"/>
</dbReference>
<keyword evidence="6" id="KW-0812">Transmembrane</keyword>
<evidence type="ECO:0000256" key="14">
    <source>
        <dbReference type="ARBA" id="ARBA00023136"/>
    </source>
</evidence>
<keyword evidence="5" id="KW-0444">Lipid biosynthesis</keyword>
<comment type="cofactor">
    <cofactor evidence="1">
        <name>Fe(2+)</name>
        <dbReference type="ChEBI" id="CHEBI:29033"/>
    </cofactor>
</comment>
<name>A0ABU7CZP4_9TELE</name>
<evidence type="ECO:0000256" key="8">
    <source>
        <dbReference type="ARBA" id="ARBA00022824"/>
    </source>
</evidence>
<keyword evidence="7" id="KW-0479">Metal-binding</keyword>
<keyword evidence="13" id="KW-0443">Lipid metabolism</keyword>
<keyword evidence="14" id="KW-0472">Membrane</keyword>
<gene>
    <name evidence="17" type="ORF">CHARACLAT_008804</name>
</gene>
<keyword evidence="15" id="KW-0275">Fatty acid biosynthesis</keyword>
<dbReference type="PANTHER" id="PTHR11351:SF102">
    <property type="entry name" value="STEAROYL-COA DESATURASE"/>
    <property type="match status" value="1"/>
</dbReference>
<dbReference type="PANTHER" id="PTHR11351">
    <property type="entry name" value="ACYL-COA DESATURASE"/>
    <property type="match status" value="1"/>
</dbReference>
<keyword evidence="9" id="KW-0276">Fatty acid metabolism</keyword>
<evidence type="ECO:0000256" key="1">
    <source>
        <dbReference type="ARBA" id="ARBA00001954"/>
    </source>
</evidence>
<organism evidence="17 18">
    <name type="scientific">Characodon lateralis</name>
    <dbReference type="NCBI Taxonomy" id="208331"/>
    <lineage>
        <taxon>Eukaryota</taxon>
        <taxon>Metazoa</taxon>
        <taxon>Chordata</taxon>
        <taxon>Craniata</taxon>
        <taxon>Vertebrata</taxon>
        <taxon>Euteleostomi</taxon>
        <taxon>Actinopterygii</taxon>
        <taxon>Neopterygii</taxon>
        <taxon>Teleostei</taxon>
        <taxon>Neoteleostei</taxon>
        <taxon>Acanthomorphata</taxon>
        <taxon>Ovalentaria</taxon>
        <taxon>Atherinomorphae</taxon>
        <taxon>Cyprinodontiformes</taxon>
        <taxon>Goodeidae</taxon>
        <taxon>Characodon</taxon>
    </lineage>
</organism>
<evidence type="ECO:0000256" key="10">
    <source>
        <dbReference type="ARBA" id="ARBA00022989"/>
    </source>
</evidence>
<reference evidence="17 18" key="1">
    <citation type="submission" date="2021-06" db="EMBL/GenBank/DDBJ databases">
        <authorList>
            <person name="Palmer J.M."/>
        </authorList>
    </citation>
    <scope>NUCLEOTIDE SEQUENCE [LARGE SCALE GENOMIC DNA]</scope>
    <source>
        <strain evidence="17 18">CL_MEX2019</strain>
        <tissue evidence="17">Muscle</tissue>
    </source>
</reference>
<evidence type="ECO:0000256" key="4">
    <source>
        <dbReference type="ARBA" id="ARBA00012620"/>
    </source>
</evidence>
<evidence type="ECO:0000256" key="2">
    <source>
        <dbReference type="ARBA" id="ARBA00004477"/>
    </source>
</evidence>
<evidence type="ECO:0000256" key="12">
    <source>
        <dbReference type="ARBA" id="ARBA00023004"/>
    </source>
</evidence>
<keyword evidence="10" id="KW-1133">Transmembrane helix</keyword>
<evidence type="ECO:0000313" key="17">
    <source>
        <dbReference type="EMBL" id="MED6267114.1"/>
    </source>
</evidence>
<protein>
    <recommendedName>
        <fullName evidence="4">stearoyl-CoA 9-desaturase</fullName>
        <ecNumber evidence="4">1.14.19.1</ecNumber>
    </recommendedName>
</protein>
<evidence type="ECO:0000256" key="16">
    <source>
        <dbReference type="ARBA" id="ARBA00047947"/>
    </source>
</evidence>
<keyword evidence="18" id="KW-1185">Reference proteome</keyword>
<evidence type="ECO:0000256" key="5">
    <source>
        <dbReference type="ARBA" id="ARBA00022516"/>
    </source>
</evidence>
<accession>A0ABU7CZP4</accession>
<sequence>MIRIQVSEDKDDEVEKTDSMGVVKFGTTWEYVEKRKSSRLKGSRQHSQIISLPGQTVKKQCILFCKTSRKTNCVAFISANSCFKIQTKVELSVSLTHLGEGFHNYHHTFPYDYATSEYGCKLNLTTCFIDFMCFLGLAKDRKRVSGEVVLSRLQRTGDGSHRSG</sequence>
<dbReference type="Proteomes" id="UP001352852">
    <property type="component" value="Unassembled WGS sequence"/>
</dbReference>
<evidence type="ECO:0000256" key="7">
    <source>
        <dbReference type="ARBA" id="ARBA00022723"/>
    </source>
</evidence>
<evidence type="ECO:0000313" key="18">
    <source>
        <dbReference type="Proteomes" id="UP001352852"/>
    </source>
</evidence>
<comment type="similarity">
    <text evidence="3">Belongs to the fatty acid desaturase type 1 family.</text>
</comment>
<evidence type="ECO:0000256" key="13">
    <source>
        <dbReference type="ARBA" id="ARBA00023098"/>
    </source>
</evidence>
<evidence type="ECO:0000256" key="9">
    <source>
        <dbReference type="ARBA" id="ARBA00022832"/>
    </source>
</evidence>
<evidence type="ECO:0000256" key="15">
    <source>
        <dbReference type="ARBA" id="ARBA00023160"/>
    </source>
</evidence>
<comment type="caution">
    <text evidence="17">The sequence shown here is derived from an EMBL/GenBank/DDBJ whole genome shotgun (WGS) entry which is preliminary data.</text>
</comment>
<comment type="subcellular location">
    <subcellularLocation>
        <location evidence="2">Endoplasmic reticulum membrane</location>
        <topology evidence="2">Multi-pass membrane protein</topology>
    </subcellularLocation>
</comment>
<keyword evidence="11" id="KW-0560">Oxidoreductase</keyword>
<keyword evidence="8" id="KW-0256">Endoplasmic reticulum</keyword>